<evidence type="ECO:0000256" key="1">
    <source>
        <dbReference type="ARBA" id="ARBA00006745"/>
    </source>
</evidence>
<dbReference type="Proteomes" id="UP001432360">
    <property type="component" value="Plasmid pSchITTGS70c"/>
</dbReference>
<dbReference type="Gene3D" id="2.30.40.10">
    <property type="entry name" value="Urease, subunit C, domain 1"/>
    <property type="match status" value="1"/>
</dbReference>
<geneLocation type="plasmid" evidence="4 5">
    <name>pSchITTGS70c</name>
</geneLocation>
<keyword evidence="4" id="KW-0614">Plasmid</keyword>
<dbReference type="SUPFAM" id="SSF51338">
    <property type="entry name" value="Composite domain of metallo-dependent hydrolases"/>
    <property type="match status" value="1"/>
</dbReference>
<dbReference type="PANTHER" id="PTHR43794">
    <property type="entry name" value="AMINOHYDROLASE SSNA-RELATED"/>
    <property type="match status" value="1"/>
</dbReference>
<comment type="similarity">
    <text evidence="1">Belongs to the metallo-dependent hydrolases superfamily. ATZ/TRZ family.</text>
</comment>
<gene>
    <name evidence="4" type="ORF">RB548_23925</name>
</gene>
<dbReference type="InterPro" id="IPR050287">
    <property type="entry name" value="MTA/SAH_deaminase"/>
</dbReference>
<dbReference type="SUPFAM" id="SSF51556">
    <property type="entry name" value="Metallo-dependent hydrolases"/>
    <property type="match status" value="1"/>
</dbReference>
<dbReference type="InterPro" id="IPR032466">
    <property type="entry name" value="Metal_Hydrolase"/>
</dbReference>
<evidence type="ECO:0000313" key="5">
    <source>
        <dbReference type="Proteomes" id="UP001432360"/>
    </source>
</evidence>
<keyword evidence="2" id="KW-0378">Hydrolase</keyword>
<evidence type="ECO:0000259" key="3">
    <source>
        <dbReference type="Pfam" id="PF01979"/>
    </source>
</evidence>
<dbReference type="Gene3D" id="3.20.20.140">
    <property type="entry name" value="Metal-dependent hydrolases"/>
    <property type="match status" value="1"/>
</dbReference>
<protein>
    <submittedName>
        <fullName evidence="4">Amidohydrolase family protein</fullName>
    </submittedName>
</protein>
<organism evidence="4 5">
    <name type="scientific">Sinorhizobium chiapasense</name>
    <dbReference type="NCBI Taxonomy" id="501572"/>
    <lineage>
        <taxon>Bacteria</taxon>
        <taxon>Pseudomonadati</taxon>
        <taxon>Pseudomonadota</taxon>
        <taxon>Alphaproteobacteria</taxon>
        <taxon>Hyphomicrobiales</taxon>
        <taxon>Rhizobiaceae</taxon>
        <taxon>Sinorhizobium/Ensifer group</taxon>
        <taxon>Sinorhizobium</taxon>
    </lineage>
</organism>
<name>A0ABZ2BG76_9HYPH</name>
<sequence>MYKKVEIMHKKTVDIVIINGDIFTGDRSQPHYRPGAIAISDGVIVGIGHEQEILSEYDAARKVDAQGAMVHPGFIETHLHSTGMAYHGAPFSPLSGTASKVNYSSMKAETDPDITAAYTAAAACSMLQRGFTLYFESGTVFETDVFAETMTRCGVRGMVTAPWGWDDMSNMTDGYGLNETLMRRAPSDARRVIDQCKHELARNEDDNALVRGYVGLQGGSSSTDELIQEAVRLATESNAIFWQHQAFDPVSDAEERRKYGDAGTVRMSRLGGLGPNTTLAHMNMLDEPDIELILATKPGLSWCPNNAMVHRITPPHKCWFPHLYRKGVSISLGVDTTMIHPIGIAGLMGLYLSRLVGDSLSDSDPFYMQTIDAARNVGLGDRLGSLTVGKRADVVIREARDITHYSWRDDMGILLSLSSSMIPVDTVLIDGKVVMEKGRLTTMDQDEILAEAMHQRDLLANRLSA</sequence>
<dbReference type="EMBL" id="CP133151">
    <property type="protein sequence ID" value="WVT06408.1"/>
    <property type="molecule type" value="Genomic_DNA"/>
</dbReference>
<reference evidence="4" key="1">
    <citation type="submission" date="2023-08" db="EMBL/GenBank/DDBJ databases">
        <title>Complete genome sequence of Sinorhizobium chiapanecum ITTG S70 isolated from Acaciella angustissima nodules in Chiapas-Mexico.</title>
        <authorList>
            <person name="Rincon-Rosales R."/>
            <person name="Rogel M.A."/>
            <person name="Rincon-Medina C.I."/>
            <person name="Guerrero G."/>
            <person name="Manzano-Gomez L.A."/>
            <person name="Lopez-Lopez A."/>
            <person name="Rincon Molina F.A."/>
            <person name="Martinez-Romero E."/>
        </authorList>
    </citation>
    <scope>NUCLEOTIDE SEQUENCE</scope>
    <source>
        <strain evidence="4">ITTG S70</strain>
        <plasmid evidence="4">pSchITTGS70c</plasmid>
    </source>
</reference>
<dbReference type="InterPro" id="IPR006680">
    <property type="entry name" value="Amidohydro-rel"/>
</dbReference>
<evidence type="ECO:0000313" key="4">
    <source>
        <dbReference type="EMBL" id="WVT06408.1"/>
    </source>
</evidence>
<proteinExistence type="inferred from homology"/>
<feature type="domain" description="Amidohydrolase-related" evidence="3">
    <location>
        <begin position="69"/>
        <end position="434"/>
    </location>
</feature>
<dbReference type="PANTHER" id="PTHR43794:SF11">
    <property type="entry name" value="AMIDOHYDROLASE-RELATED DOMAIN-CONTAINING PROTEIN"/>
    <property type="match status" value="1"/>
</dbReference>
<accession>A0ABZ2BG76</accession>
<dbReference type="Pfam" id="PF01979">
    <property type="entry name" value="Amidohydro_1"/>
    <property type="match status" value="1"/>
</dbReference>
<evidence type="ECO:0000256" key="2">
    <source>
        <dbReference type="ARBA" id="ARBA00022801"/>
    </source>
</evidence>
<dbReference type="RefSeq" id="WP_331375472.1">
    <property type="nucleotide sequence ID" value="NZ_CP133151.1"/>
</dbReference>
<dbReference type="InterPro" id="IPR011059">
    <property type="entry name" value="Metal-dep_hydrolase_composite"/>
</dbReference>
<keyword evidence="5" id="KW-1185">Reference proteome</keyword>